<dbReference type="Proteomes" id="UP001589818">
    <property type="component" value="Unassembled WGS sequence"/>
</dbReference>
<comment type="caution">
    <text evidence="4">The sequence shown here is derived from an EMBL/GenBank/DDBJ whole genome shotgun (WGS) entry which is preliminary data.</text>
</comment>
<dbReference type="InterPro" id="IPR014905">
    <property type="entry name" value="HIRAN"/>
</dbReference>
<accession>A0ABV6JCK2</accession>
<evidence type="ECO:0000313" key="4">
    <source>
        <dbReference type="EMBL" id="MFC0393521.1"/>
    </source>
</evidence>
<evidence type="ECO:0000313" key="5">
    <source>
        <dbReference type="Proteomes" id="UP001589818"/>
    </source>
</evidence>
<feature type="domain" description="HIRAN" evidence="3">
    <location>
        <begin position="5"/>
        <end position="57"/>
    </location>
</feature>
<reference evidence="4 5" key="1">
    <citation type="submission" date="2024-09" db="EMBL/GenBank/DDBJ databases">
        <authorList>
            <person name="Sun Q."/>
            <person name="Mori K."/>
        </authorList>
    </citation>
    <scope>NUCLEOTIDE SEQUENCE [LARGE SCALE GENOMIC DNA]</scope>
    <source>
        <strain evidence="4 5">CCM 4839</strain>
    </source>
</reference>
<evidence type="ECO:0000256" key="2">
    <source>
        <dbReference type="ARBA" id="ARBA00022801"/>
    </source>
</evidence>
<evidence type="ECO:0000256" key="1">
    <source>
        <dbReference type="ARBA" id="ARBA00022723"/>
    </source>
</evidence>
<dbReference type="EMBL" id="JBHLVF010000034">
    <property type="protein sequence ID" value="MFC0393521.1"/>
    <property type="molecule type" value="Genomic_DNA"/>
</dbReference>
<sequence>MNEPIYVAVTGTNHYFGTNFIKIGYPLRLVKDPDNPYDQEAIRVEMTPLGKIGYVANSPHTVAKGCKSAGRIYDTFEVTLYGVVRFVVKDTVIVELTGQTTKDGLLLQSF</sequence>
<keyword evidence="1" id="KW-0479">Metal-binding</keyword>
<dbReference type="Pfam" id="PF08797">
    <property type="entry name" value="HIRAN"/>
    <property type="match status" value="1"/>
</dbReference>
<keyword evidence="2" id="KW-0378">Hydrolase</keyword>
<organism evidence="4 5">
    <name type="scientific">Paenibacillus mendelii</name>
    <dbReference type="NCBI Taxonomy" id="206163"/>
    <lineage>
        <taxon>Bacteria</taxon>
        <taxon>Bacillati</taxon>
        <taxon>Bacillota</taxon>
        <taxon>Bacilli</taxon>
        <taxon>Bacillales</taxon>
        <taxon>Paenibacillaceae</taxon>
        <taxon>Paenibacillus</taxon>
    </lineage>
</organism>
<proteinExistence type="predicted"/>
<name>A0ABV6JCK2_9BACL</name>
<dbReference type="RefSeq" id="WP_204821713.1">
    <property type="nucleotide sequence ID" value="NZ_JANHOF010000008.1"/>
</dbReference>
<dbReference type="Gene3D" id="3.30.70.2330">
    <property type="match status" value="1"/>
</dbReference>
<protein>
    <submittedName>
        <fullName evidence="4">HIRAN domain-containing protein</fullName>
    </submittedName>
</protein>
<evidence type="ECO:0000259" key="3">
    <source>
        <dbReference type="Pfam" id="PF08797"/>
    </source>
</evidence>
<gene>
    <name evidence="4" type="ORF">ACFFJ8_19380</name>
</gene>
<keyword evidence="5" id="KW-1185">Reference proteome</keyword>